<feature type="transmembrane region" description="Helical" evidence="1">
    <location>
        <begin position="6"/>
        <end position="37"/>
    </location>
</feature>
<protein>
    <submittedName>
        <fullName evidence="2">Uncharacterized protein</fullName>
    </submittedName>
</protein>
<feature type="transmembrane region" description="Helical" evidence="1">
    <location>
        <begin position="49"/>
        <end position="69"/>
    </location>
</feature>
<gene>
    <name evidence="2" type="ORF">GDO81_014562</name>
</gene>
<evidence type="ECO:0000313" key="2">
    <source>
        <dbReference type="EMBL" id="KAG8569849.1"/>
    </source>
</evidence>
<dbReference type="AlphaFoldDB" id="A0AAV7BBH4"/>
<proteinExistence type="predicted"/>
<sequence>MSQQPILFILSLLFFHFFPSFLPFVFWCVYTLIICFFTRGHGLGSLYPLIVRYLGIPLYTLSVLSPIQVSNYLVYPLFGHIFLSSHF</sequence>
<dbReference type="Proteomes" id="UP000824782">
    <property type="component" value="Unassembled WGS sequence"/>
</dbReference>
<name>A0AAV7BBH4_ENGPU</name>
<keyword evidence="1" id="KW-1133">Transmembrane helix</keyword>
<accession>A0AAV7BBH4</accession>
<comment type="caution">
    <text evidence="2">The sequence shown here is derived from an EMBL/GenBank/DDBJ whole genome shotgun (WGS) entry which is preliminary data.</text>
</comment>
<evidence type="ECO:0000256" key="1">
    <source>
        <dbReference type="SAM" id="Phobius"/>
    </source>
</evidence>
<organism evidence="2 3">
    <name type="scientific">Engystomops pustulosus</name>
    <name type="common">Tungara frog</name>
    <name type="synonym">Physalaemus pustulosus</name>
    <dbReference type="NCBI Taxonomy" id="76066"/>
    <lineage>
        <taxon>Eukaryota</taxon>
        <taxon>Metazoa</taxon>
        <taxon>Chordata</taxon>
        <taxon>Craniata</taxon>
        <taxon>Vertebrata</taxon>
        <taxon>Euteleostomi</taxon>
        <taxon>Amphibia</taxon>
        <taxon>Batrachia</taxon>
        <taxon>Anura</taxon>
        <taxon>Neobatrachia</taxon>
        <taxon>Hyloidea</taxon>
        <taxon>Leptodactylidae</taxon>
        <taxon>Leiuperinae</taxon>
        <taxon>Engystomops</taxon>
    </lineage>
</organism>
<dbReference type="EMBL" id="WNYA01000006">
    <property type="protein sequence ID" value="KAG8569849.1"/>
    <property type="molecule type" value="Genomic_DNA"/>
</dbReference>
<keyword evidence="3" id="KW-1185">Reference proteome</keyword>
<evidence type="ECO:0000313" key="3">
    <source>
        <dbReference type="Proteomes" id="UP000824782"/>
    </source>
</evidence>
<reference evidence="2" key="1">
    <citation type="thesis" date="2020" institute="ProQuest LLC" country="789 East Eisenhower Parkway, Ann Arbor, MI, USA">
        <title>Comparative Genomics and Chromosome Evolution.</title>
        <authorList>
            <person name="Mudd A.B."/>
        </authorList>
    </citation>
    <scope>NUCLEOTIDE SEQUENCE</scope>
    <source>
        <strain evidence="2">237g6f4</strain>
        <tissue evidence="2">Blood</tissue>
    </source>
</reference>
<keyword evidence="1" id="KW-0472">Membrane</keyword>
<keyword evidence="1" id="KW-0812">Transmembrane</keyword>